<reference evidence="7 8" key="1">
    <citation type="submission" date="2016-10" db="EMBL/GenBank/DDBJ databases">
        <title>Description of Gloeomargarita lithophora gen. nov., sp. nov., a thylakoid-bearing basal-branching cyanobacterium with intracellular carbonates, and proposal for Gloeomargaritales ord. nov.</title>
        <authorList>
            <person name="Moreira D."/>
            <person name="Tavera R."/>
            <person name="Benzerara K."/>
            <person name="Skouri-Panet F."/>
            <person name="Couradeau E."/>
            <person name="Gerard E."/>
            <person name="Loussert C."/>
            <person name="Novelo E."/>
            <person name="Zivanovic Y."/>
            <person name="Lopez-Garcia P."/>
        </authorList>
    </citation>
    <scope>NUCLEOTIDE SEQUENCE [LARGE SCALE GENOMIC DNA]</scope>
    <source>
        <strain evidence="7 8">D10</strain>
    </source>
</reference>
<accession>A0A1J0ACD7</accession>
<dbReference type="AlphaFoldDB" id="A0A1J0ACD7"/>
<comment type="catalytic activity">
    <reaction evidence="5">
        <text>Endonucleolytic cleavage of DNA to give specific double-stranded fragments with terminal 5'-phosphates.</text>
        <dbReference type="EC" id="3.1.21.4"/>
    </reaction>
</comment>
<evidence type="ECO:0000256" key="2">
    <source>
        <dbReference type="ARBA" id="ARBA00022747"/>
    </source>
</evidence>
<dbReference type="GO" id="GO:0009307">
    <property type="term" value="P:DNA restriction-modification system"/>
    <property type="evidence" value="ECO:0007669"/>
    <property type="project" value="InterPro"/>
</dbReference>
<dbReference type="EC" id="3.1.21.4" evidence="6"/>
<dbReference type="GO" id="GO:0003677">
    <property type="term" value="F:DNA binding"/>
    <property type="evidence" value="ECO:0007669"/>
    <property type="project" value="InterPro"/>
</dbReference>
<proteinExistence type="predicted"/>
<keyword evidence="2" id="KW-0680">Restriction system</keyword>
<keyword evidence="3 7" id="KW-0255">Endonuclease</keyword>
<evidence type="ECO:0000256" key="3">
    <source>
        <dbReference type="ARBA" id="ARBA00022759"/>
    </source>
</evidence>
<protein>
    <recommendedName>
        <fullName evidence="6">type II site-specific deoxyribonuclease</fullName>
        <ecNumber evidence="6">3.1.21.4</ecNumber>
    </recommendedName>
</protein>
<evidence type="ECO:0000256" key="5">
    <source>
        <dbReference type="ARBA" id="ARBA00093760"/>
    </source>
</evidence>
<name>A0A1J0ACD7_9CYAN</name>
<dbReference type="EMBL" id="CP017675">
    <property type="protein sequence ID" value="APB33589.1"/>
    <property type="molecule type" value="Genomic_DNA"/>
</dbReference>
<dbReference type="KEGG" id="glt:GlitD10_1269"/>
<evidence type="ECO:0000256" key="6">
    <source>
        <dbReference type="ARBA" id="ARBA00093790"/>
    </source>
</evidence>
<dbReference type="Pfam" id="PF09520">
    <property type="entry name" value="RE_TdeIII"/>
    <property type="match status" value="1"/>
</dbReference>
<evidence type="ECO:0000313" key="8">
    <source>
        <dbReference type="Proteomes" id="UP000180235"/>
    </source>
</evidence>
<dbReference type="RefSeq" id="WP_071454153.1">
    <property type="nucleotide sequence ID" value="NZ_CP017675.1"/>
</dbReference>
<evidence type="ECO:0000313" key="7">
    <source>
        <dbReference type="EMBL" id="APB33589.1"/>
    </source>
</evidence>
<gene>
    <name evidence="7" type="ORF">GlitD10_1269</name>
</gene>
<dbReference type="Proteomes" id="UP000180235">
    <property type="component" value="Chromosome"/>
</dbReference>
<keyword evidence="1" id="KW-0540">Nuclease</keyword>
<evidence type="ECO:0000256" key="4">
    <source>
        <dbReference type="ARBA" id="ARBA00022801"/>
    </source>
</evidence>
<organism evidence="7 8">
    <name type="scientific">Gloeomargarita lithophora Alchichica-D10</name>
    <dbReference type="NCBI Taxonomy" id="1188229"/>
    <lineage>
        <taxon>Bacteria</taxon>
        <taxon>Bacillati</taxon>
        <taxon>Cyanobacteriota</taxon>
        <taxon>Cyanophyceae</taxon>
        <taxon>Gloeomargaritales</taxon>
        <taxon>Gloeomargaritaceae</taxon>
        <taxon>Gloeomargarita</taxon>
    </lineage>
</organism>
<keyword evidence="8" id="KW-1185">Reference proteome</keyword>
<evidence type="ECO:0000256" key="1">
    <source>
        <dbReference type="ARBA" id="ARBA00022722"/>
    </source>
</evidence>
<dbReference type="REBASE" id="166400">
    <property type="entry name" value="GliD10ORF1269P"/>
</dbReference>
<sequence>MKPETKQKIKKLVSDVIINKLNNYSSETEYRPFYDALFEKQVIAQASILHSFYTTFGVSIYEPLVKIIGENEAGYTVLTQYDLQGYIDQNTETLINQFCLSQNPANKKQEIAQIRQQIKPGTPQKDKEGIVDIFLLKPNNEEVYIDIASAKMNLKEFRALRRKILRWCALRLSQNPHVNIRTCIGFPYNPYHPARYKRWTSKDCDNQEDLLIQEKFWQEFSGGNDIFEELIEIFKEVGDDLLRNKISDFLKGQQT</sequence>
<dbReference type="InterPro" id="IPR019045">
    <property type="entry name" value="Restrct_endonuc_II_HinfI"/>
</dbReference>
<dbReference type="GO" id="GO:0009036">
    <property type="term" value="F:type II site-specific deoxyribonuclease activity"/>
    <property type="evidence" value="ECO:0007669"/>
    <property type="project" value="InterPro"/>
</dbReference>
<keyword evidence="4" id="KW-0378">Hydrolase</keyword>
<dbReference type="OrthoDB" id="9811075at2"/>